<protein>
    <submittedName>
        <fullName evidence="1">Uncharacterized protein</fullName>
    </submittedName>
</protein>
<sequence length="22" mass="2576">MPDLSFRKNNTPRIHTHSILVV</sequence>
<organism evidence="1">
    <name type="scientific">Arundo donax</name>
    <name type="common">Giant reed</name>
    <name type="synonym">Donax arundinaceus</name>
    <dbReference type="NCBI Taxonomy" id="35708"/>
    <lineage>
        <taxon>Eukaryota</taxon>
        <taxon>Viridiplantae</taxon>
        <taxon>Streptophyta</taxon>
        <taxon>Embryophyta</taxon>
        <taxon>Tracheophyta</taxon>
        <taxon>Spermatophyta</taxon>
        <taxon>Magnoliopsida</taxon>
        <taxon>Liliopsida</taxon>
        <taxon>Poales</taxon>
        <taxon>Poaceae</taxon>
        <taxon>PACMAD clade</taxon>
        <taxon>Arundinoideae</taxon>
        <taxon>Arundineae</taxon>
        <taxon>Arundo</taxon>
    </lineage>
</organism>
<reference evidence="1" key="1">
    <citation type="submission" date="2014-09" db="EMBL/GenBank/DDBJ databases">
        <authorList>
            <person name="Magalhaes I.L.F."/>
            <person name="Oliveira U."/>
            <person name="Santos F.R."/>
            <person name="Vidigal T.H.D.A."/>
            <person name="Brescovit A.D."/>
            <person name="Santos A.J."/>
        </authorList>
    </citation>
    <scope>NUCLEOTIDE SEQUENCE</scope>
    <source>
        <tissue evidence="1">Shoot tissue taken approximately 20 cm above the soil surface</tissue>
    </source>
</reference>
<proteinExistence type="predicted"/>
<dbReference type="AlphaFoldDB" id="A0A0A8ZU84"/>
<name>A0A0A8ZU84_ARUDO</name>
<evidence type="ECO:0000313" key="1">
    <source>
        <dbReference type="EMBL" id="JAD38392.1"/>
    </source>
</evidence>
<dbReference type="EMBL" id="GBRH01259503">
    <property type="protein sequence ID" value="JAD38392.1"/>
    <property type="molecule type" value="Transcribed_RNA"/>
</dbReference>
<accession>A0A0A8ZU84</accession>
<reference evidence="1" key="2">
    <citation type="journal article" date="2015" name="Data Brief">
        <title>Shoot transcriptome of the giant reed, Arundo donax.</title>
        <authorList>
            <person name="Barrero R.A."/>
            <person name="Guerrero F.D."/>
            <person name="Moolhuijzen P."/>
            <person name="Goolsby J.A."/>
            <person name="Tidwell J."/>
            <person name="Bellgard S.E."/>
            <person name="Bellgard M.I."/>
        </authorList>
    </citation>
    <scope>NUCLEOTIDE SEQUENCE</scope>
    <source>
        <tissue evidence="1">Shoot tissue taken approximately 20 cm above the soil surface</tissue>
    </source>
</reference>